<sequence>MEGVFDEKNSYYNSIDVDSLIIVDSKQEWNSFKMDKHPIQGLESILESGRNIIDKDETSILIEYSHQKRLSVTGAIINVVKLVLGSASFAIPYAFMQSGIIAGCIGMFVCAILVLFTVDLLLSARDQVQRIQSTNQNLTYASIAAVSLGPHWSSVVKVATAGSCLGACAGYVAFISGIVEDYSPFTFKQACILLLPILIALSLIRTWTHMTLWSALGNTAFACSMLAICADAFRKLREKAAVESVLLWNTSLEAMKVRWKTVLLFFGPVFFLFCFHYCVIPLEQEMKEPKQFRRIVMPVAIGLCVVFNSFIGILCFLAYGDFTQGNVIRNVSQGPLVTGICFGLAIDLLFTYCLMLAPAREYIEAHMLQKLRLYGTPARLDTHVENFVRITLVCITVAIAFAIPNFARITGIVGGFTDMFQSAVLPPLIMAALLFSKQVRTQFALLCSFIAFLATIAMFLITSQAILTP</sequence>
<evidence type="ECO:0000256" key="2">
    <source>
        <dbReference type="ARBA" id="ARBA00022692"/>
    </source>
</evidence>
<evidence type="ECO:0000256" key="5">
    <source>
        <dbReference type="SAM" id="Phobius"/>
    </source>
</evidence>
<feature type="transmembrane region" description="Helical" evidence="5">
    <location>
        <begin position="158"/>
        <end position="179"/>
    </location>
</feature>
<feature type="transmembrane region" description="Helical" evidence="5">
    <location>
        <begin position="185"/>
        <end position="204"/>
    </location>
</feature>
<name>A0A7S1ESA3_9RHOD</name>
<gene>
    <name evidence="7" type="ORF">TOLI1172_LOCUS5228</name>
</gene>
<feature type="transmembrane region" description="Helical" evidence="5">
    <location>
        <begin position="75"/>
        <end position="94"/>
    </location>
</feature>
<accession>A0A7S1ESA3</accession>
<feature type="transmembrane region" description="Helical" evidence="5">
    <location>
        <begin position="336"/>
        <end position="357"/>
    </location>
</feature>
<feature type="domain" description="Amino acid transporter transmembrane" evidence="6">
    <location>
        <begin position="69"/>
        <end position="466"/>
    </location>
</feature>
<feature type="transmembrane region" description="Helical" evidence="5">
    <location>
        <begin position="443"/>
        <end position="467"/>
    </location>
</feature>
<dbReference type="GO" id="GO:0005774">
    <property type="term" value="C:vacuolar membrane"/>
    <property type="evidence" value="ECO:0007669"/>
    <property type="project" value="TreeGrafter"/>
</dbReference>
<evidence type="ECO:0000256" key="1">
    <source>
        <dbReference type="ARBA" id="ARBA00004141"/>
    </source>
</evidence>
<keyword evidence="4 5" id="KW-0472">Membrane</keyword>
<evidence type="ECO:0000256" key="4">
    <source>
        <dbReference type="ARBA" id="ARBA00023136"/>
    </source>
</evidence>
<dbReference type="PANTHER" id="PTHR22950">
    <property type="entry name" value="AMINO ACID TRANSPORTER"/>
    <property type="match status" value="1"/>
</dbReference>
<feature type="transmembrane region" description="Helical" evidence="5">
    <location>
        <begin position="100"/>
        <end position="122"/>
    </location>
</feature>
<dbReference type="AlphaFoldDB" id="A0A7S1ESA3"/>
<organism evidence="7">
    <name type="scientific">Timspurckia oligopyrenoides</name>
    <dbReference type="NCBI Taxonomy" id="708627"/>
    <lineage>
        <taxon>Eukaryota</taxon>
        <taxon>Rhodophyta</taxon>
        <taxon>Bangiophyceae</taxon>
        <taxon>Porphyridiales</taxon>
        <taxon>Porphyridiaceae</taxon>
        <taxon>Timspurckia</taxon>
    </lineage>
</organism>
<dbReference type="GO" id="GO:0015179">
    <property type="term" value="F:L-amino acid transmembrane transporter activity"/>
    <property type="evidence" value="ECO:0007669"/>
    <property type="project" value="TreeGrafter"/>
</dbReference>
<keyword evidence="3 5" id="KW-1133">Transmembrane helix</keyword>
<feature type="transmembrane region" description="Helical" evidence="5">
    <location>
        <begin position="419"/>
        <end position="436"/>
    </location>
</feature>
<evidence type="ECO:0000313" key="7">
    <source>
        <dbReference type="EMBL" id="CAD8820834.1"/>
    </source>
</evidence>
<feature type="transmembrane region" description="Helical" evidence="5">
    <location>
        <begin position="387"/>
        <end position="407"/>
    </location>
</feature>
<evidence type="ECO:0000259" key="6">
    <source>
        <dbReference type="Pfam" id="PF01490"/>
    </source>
</evidence>
<proteinExistence type="predicted"/>
<evidence type="ECO:0000256" key="3">
    <source>
        <dbReference type="ARBA" id="ARBA00022989"/>
    </source>
</evidence>
<feature type="transmembrane region" description="Helical" evidence="5">
    <location>
        <begin position="295"/>
        <end position="320"/>
    </location>
</feature>
<feature type="transmembrane region" description="Helical" evidence="5">
    <location>
        <begin position="262"/>
        <end position="283"/>
    </location>
</feature>
<feature type="transmembrane region" description="Helical" evidence="5">
    <location>
        <begin position="211"/>
        <end position="233"/>
    </location>
</feature>
<comment type="subcellular location">
    <subcellularLocation>
        <location evidence="1">Membrane</location>
        <topology evidence="1">Multi-pass membrane protein</topology>
    </subcellularLocation>
</comment>
<dbReference type="EMBL" id="HBFP01007278">
    <property type="protein sequence ID" value="CAD8820834.1"/>
    <property type="molecule type" value="Transcribed_RNA"/>
</dbReference>
<dbReference type="Pfam" id="PF01490">
    <property type="entry name" value="Aa_trans"/>
    <property type="match status" value="1"/>
</dbReference>
<protein>
    <recommendedName>
        <fullName evidence="6">Amino acid transporter transmembrane domain-containing protein</fullName>
    </recommendedName>
</protein>
<dbReference type="InterPro" id="IPR013057">
    <property type="entry name" value="AA_transpt_TM"/>
</dbReference>
<reference evidence="7" key="1">
    <citation type="submission" date="2021-01" db="EMBL/GenBank/DDBJ databases">
        <authorList>
            <person name="Corre E."/>
            <person name="Pelletier E."/>
            <person name="Niang G."/>
            <person name="Scheremetjew M."/>
            <person name="Finn R."/>
            <person name="Kale V."/>
            <person name="Holt S."/>
            <person name="Cochrane G."/>
            <person name="Meng A."/>
            <person name="Brown T."/>
            <person name="Cohen L."/>
        </authorList>
    </citation>
    <scope>NUCLEOTIDE SEQUENCE</scope>
    <source>
        <strain evidence="7">CCMP3278</strain>
    </source>
</reference>
<keyword evidence="2 5" id="KW-0812">Transmembrane</keyword>
<dbReference type="PANTHER" id="PTHR22950:SF349">
    <property type="entry name" value="AMINO ACID TRANSPORTER TRANSMEMBRANE DOMAIN-CONTAINING PROTEIN"/>
    <property type="match status" value="1"/>
</dbReference>